<proteinExistence type="predicted"/>
<organism evidence="1 2">
    <name type="scientific">Candidatus Hakubella thermalkaliphila</name>
    <dbReference type="NCBI Taxonomy" id="2754717"/>
    <lineage>
        <taxon>Bacteria</taxon>
        <taxon>Bacillati</taxon>
        <taxon>Actinomycetota</taxon>
        <taxon>Actinomycetota incertae sedis</taxon>
        <taxon>Candidatus Hakubellales</taxon>
        <taxon>Candidatus Hakubellaceae</taxon>
        <taxon>Candidatus Hakubella</taxon>
    </lineage>
</organism>
<sequence length="68" mass="6963">SGGQILSCADAIAMAIEKHRTDGKKGNGNWHKDTSAIMLIGACPECGGAVEHESGCAVCHKCGFTKCG</sequence>
<gene>
    <name evidence="1" type="ORF">HKBW3S42_00771</name>
</gene>
<dbReference type="EMBL" id="BLSA01000081">
    <property type="protein sequence ID" value="GFP32467.1"/>
    <property type="molecule type" value="Genomic_DNA"/>
</dbReference>
<dbReference type="AlphaFoldDB" id="A0A6V8PJP0"/>
<evidence type="ECO:0000313" key="1">
    <source>
        <dbReference type="EMBL" id="GFP32467.1"/>
    </source>
</evidence>
<evidence type="ECO:0000313" key="2">
    <source>
        <dbReference type="Proteomes" id="UP000568877"/>
    </source>
</evidence>
<comment type="caution">
    <text evidence="1">The sequence shown here is derived from an EMBL/GenBank/DDBJ whole genome shotgun (WGS) entry which is preliminary data.</text>
</comment>
<reference evidence="1 2" key="1">
    <citation type="journal article" date="2020" name="Front. Microbiol.">
        <title>Single-cell genomics of novel Actinobacteria with the Wood-Ljungdahl pathway discovered in a serpentinizing system.</title>
        <authorList>
            <person name="Merino N."/>
            <person name="Kawai M."/>
            <person name="Boyd E.S."/>
            <person name="Colman D.R."/>
            <person name="McGlynn S.E."/>
            <person name="Nealson K.H."/>
            <person name="Kurokawa K."/>
            <person name="Hongoh Y."/>
        </authorList>
    </citation>
    <scope>NUCLEOTIDE SEQUENCE [LARGE SCALE GENOMIC DNA]</scope>
    <source>
        <strain evidence="1 2">S42</strain>
    </source>
</reference>
<protein>
    <submittedName>
        <fullName evidence="1">Ribonucleoside-diphosphate reductase alpha chain</fullName>
    </submittedName>
</protein>
<dbReference type="Proteomes" id="UP000568877">
    <property type="component" value="Unassembled WGS sequence"/>
</dbReference>
<name>A0A6V8PJP0_9ACTN</name>
<feature type="non-terminal residue" evidence="1">
    <location>
        <position position="1"/>
    </location>
</feature>
<accession>A0A6V8PJP0</accession>